<evidence type="ECO:0000256" key="12">
    <source>
        <dbReference type="SAM" id="MobiDB-lite"/>
    </source>
</evidence>
<dbReference type="PANTHER" id="PTHR10623">
    <property type="entry name" value="MICROTUBULE-ASSOCIATED PROTEIN RP/EB FAMILY MEMBER"/>
    <property type="match status" value="1"/>
</dbReference>
<dbReference type="PROSITE" id="PS51230">
    <property type="entry name" value="EB1_C"/>
    <property type="match status" value="1"/>
</dbReference>
<keyword evidence="7" id="KW-0206">Cytoskeleton</keyword>
<keyword evidence="6" id="KW-0498">Mitosis</keyword>
<evidence type="ECO:0000259" key="13">
    <source>
        <dbReference type="PROSITE" id="PS50021"/>
    </source>
</evidence>
<comment type="subcellular location">
    <subcellularLocation>
        <location evidence="9">Cytoplasm</location>
        <location evidence="9">Cytoskeleton</location>
        <location evidence="9">Phragmoplast</location>
    </subcellularLocation>
    <subcellularLocation>
        <location evidence="1">Cytoplasm</location>
        <location evidence="1">Cytoskeleton</location>
        <location evidence="1">Spindle</location>
    </subcellularLocation>
</comment>
<keyword evidence="3" id="KW-0963">Cytoplasm</keyword>
<dbReference type="GO" id="GO:0005874">
    <property type="term" value="C:microtubule"/>
    <property type="evidence" value="ECO:0007669"/>
    <property type="project" value="UniProtKB-KW"/>
</dbReference>
<feature type="compositionally biased region" description="Polar residues" evidence="12">
    <location>
        <begin position="143"/>
        <end position="153"/>
    </location>
</feature>
<evidence type="ECO:0000256" key="2">
    <source>
        <dbReference type="ARBA" id="ARBA00010729"/>
    </source>
</evidence>
<gene>
    <name evidence="15" type="ORF">LIER_28755</name>
</gene>
<protein>
    <submittedName>
        <fullName evidence="15">Non-motor microtubule binding protein</fullName>
    </submittedName>
</protein>
<evidence type="ECO:0000256" key="5">
    <source>
        <dbReference type="ARBA" id="ARBA00022701"/>
    </source>
</evidence>
<evidence type="ECO:0000313" key="15">
    <source>
        <dbReference type="EMBL" id="GAA0175616.1"/>
    </source>
</evidence>
<dbReference type="PROSITE" id="PS50021">
    <property type="entry name" value="CH"/>
    <property type="match status" value="1"/>
</dbReference>
<evidence type="ECO:0000256" key="4">
    <source>
        <dbReference type="ARBA" id="ARBA00022618"/>
    </source>
</evidence>
<accession>A0AAV3RIN6</accession>
<evidence type="ECO:0000256" key="3">
    <source>
        <dbReference type="ARBA" id="ARBA00022490"/>
    </source>
</evidence>
<evidence type="ECO:0000256" key="6">
    <source>
        <dbReference type="ARBA" id="ARBA00022776"/>
    </source>
</evidence>
<organism evidence="15 16">
    <name type="scientific">Lithospermum erythrorhizon</name>
    <name type="common">Purple gromwell</name>
    <name type="synonym">Lithospermum officinale var. erythrorhizon</name>
    <dbReference type="NCBI Taxonomy" id="34254"/>
    <lineage>
        <taxon>Eukaryota</taxon>
        <taxon>Viridiplantae</taxon>
        <taxon>Streptophyta</taxon>
        <taxon>Embryophyta</taxon>
        <taxon>Tracheophyta</taxon>
        <taxon>Spermatophyta</taxon>
        <taxon>Magnoliopsida</taxon>
        <taxon>eudicotyledons</taxon>
        <taxon>Gunneridae</taxon>
        <taxon>Pentapetalae</taxon>
        <taxon>asterids</taxon>
        <taxon>lamiids</taxon>
        <taxon>Boraginales</taxon>
        <taxon>Boraginaceae</taxon>
        <taxon>Boraginoideae</taxon>
        <taxon>Lithospermeae</taxon>
        <taxon>Lithospermum</taxon>
    </lineage>
</organism>
<evidence type="ECO:0000256" key="7">
    <source>
        <dbReference type="ARBA" id="ARBA00023212"/>
    </source>
</evidence>
<feature type="domain" description="EB1 C-terminal" evidence="14">
    <location>
        <begin position="191"/>
        <end position="261"/>
    </location>
</feature>
<dbReference type="InterPro" id="IPR036133">
    <property type="entry name" value="EB1_C_sf"/>
</dbReference>
<evidence type="ECO:0000256" key="10">
    <source>
        <dbReference type="PROSITE-ProRule" id="PRU00576"/>
    </source>
</evidence>
<feature type="region of interest" description="Disordered" evidence="12">
    <location>
        <begin position="272"/>
        <end position="331"/>
    </location>
</feature>
<dbReference type="SUPFAM" id="SSF47576">
    <property type="entry name" value="Calponin-homology domain, CH-domain"/>
    <property type="match status" value="1"/>
</dbReference>
<evidence type="ECO:0000256" key="1">
    <source>
        <dbReference type="ARBA" id="ARBA00004186"/>
    </source>
</evidence>
<dbReference type="GO" id="GO:0008017">
    <property type="term" value="F:microtubule binding"/>
    <property type="evidence" value="ECO:0007669"/>
    <property type="project" value="InterPro"/>
</dbReference>
<keyword evidence="4" id="KW-0132">Cell division</keyword>
<reference evidence="15 16" key="1">
    <citation type="submission" date="2024-01" db="EMBL/GenBank/DDBJ databases">
        <title>The complete chloroplast genome sequence of Lithospermum erythrorhizon: insights into the phylogenetic relationship among Boraginaceae species and the maternal lineages of purple gromwells.</title>
        <authorList>
            <person name="Okada T."/>
            <person name="Watanabe K."/>
        </authorList>
    </citation>
    <scope>NUCLEOTIDE SEQUENCE [LARGE SCALE GENOMIC DNA]</scope>
</reference>
<name>A0AAV3RIN6_LITER</name>
<dbReference type="GO" id="GO:0005819">
    <property type="term" value="C:spindle"/>
    <property type="evidence" value="ECO:0007669"/>
    <property type="project" value="UniProtKB-SubCell"/>
</dbReference>
<comment type="similarity">
    <text evidence="2">Belongs to the MAPRE family.</text>
</comment>
<dbReference type="Pfam" id="PF03271">
    <property type="entry name" value="EB1"/>
    <property type="match status" value="1"/>
</dbReference>
<dbReference type="InterPro" id="IPR004953">
    <property type="entry name" value="EB1_C"/>
</dbReference>
<feature type="compositionally biased region" description="Basic and acidic residues" evidence="12">
    <location>
        <begin position="128"/>
        <end position="142"/>
    </location>
</feature>
<dbReference type="Gene3D" id="1.20.5.1430">
    <property type="match status" value="1"/>
</dbReference>
<evidence type="ECO:0000256" key="8">
    <source>
        <dbReference type="ARBA" id="ARBA00023306"/>
    </source>
</evidence>
<feature type="compositionally biased region" description="Polar residues" evidence="12">
    <location>
        <begin position="176"/>
        <end position="199"/>
    </location>
</feature>
<comment type="caution">
    <text evidence="15">The sequence shown here is derived from an EMBL/GenBank/DDBJ whole genome shotgun (WGS) entry which is preliminary data.</text>
</comment>
<keyword evidence="16" id="KW-1185">Reference proteome</keyword>
<dbReference type="GO" id="GO:0051301">
    <property type="term" value="P:cell division"/>
    <property type="evidence" value="ECO:0007669"/>
    <property type="project" value="UniProtKB-KW"/>
</dbReference>
<dbReference type="FunFam" id="1.10.418.10:FF:000028">
    <property type="entry name" value="RP/EB family microtubule-associated protein"/>
    <property type="match status" value="1"/>
</dbReference>
<dbReference type="InterPro" id="IPR027328">
    <property type="entry name" value="MAPRE"/>
</dbReference>
<dbReference type="GO" id="GO:0009652">
    <property type="term" value="P:thigmotropism"/>
    <property type="evidence" value="ECO:0007669"/>
    <property type="project" value="UniProtKB-ARBA"/>
</dbReference>
<keyword evidence="11" id="KW-0175">Coiled coil</keyword>
<keyword evidence="5 10" id="KW-0493">Microtubule</keyword>
<feature type="coiled-coil region" evidence="11">
    <location>
        <begin position="199"/>
        <end position="233"/>
    </location>
</feature>
<evidence type="ECO:0000259" key="14">
    <source>
        <dbReference type="PROSITE" id="PS51230"/>
    </source>
</evidence>
<dbReference type="Pfam" id="PF00307">
    <property type="entry name" value="CH"/>
    <property type="match status" value="1"/>
</dbReference>
<evidence type="ECO:0000256" key="9">
    <source>
        <dbReference type="ARBA" id="ARBA00060413"/>
    </source>
</evidence>
<dbReference type="GO" id="GO:0009524">
    <property type="term" value="C:phragmoplast"/>
    <property type="evidence" value="ECO:0007669"/>
    <property type="project" value="UniProtKB-SubCell"/>
</dbReference>
<evidence type="ECO:0000256" key="11">
    <source>
        <dbReference type="SAM" id="Coils"/>
    </source>
</evidence>
<feature type="region of interest" description="Disordered" evidence="12">
    <location>
        <begin position="128"/>
        <end position="199"/>
    </location>
</feature>
<dbReference type="SUPFAM" id="SSF140612">
    <property type="entry name" value="EB1 dimerisation domain-like"/>
    <property type="match status" value="1"/>
</dbReference>
<dbReference type="Gene3D" id="1.10.418.10">
    <property type="entry name" value="Calponin-like domain"/>
    <property type="match status" value="1"/>
</dbReference>
<dbReference type="InterPro" id="IPR001715">
    <property type="entry name" value="CH_dom"/>
</dbReference>
<feature type="domain" description="Calponin-homology (CH)" evidence="13">
    <location>
        <begin position="13"/>
        <end position="115"/>
    </location>
</feature>
<dbReference type="Proteomes" id="UP001454036">
    <property type="component" value="Unassembled WGS sequence"/>
</dbReference>
<keyword evidence="8" id="KW-0131">Cell cycle</keyword>
<dbReference type="AlphaFoldDB" id="A0AAV3RIN6"/>
<dbReference type="EMBL" id="BAABME010009681">
    <property type="protein sequence ID" value="GAA0175616.1"/>
    <property type="molecule type" value="Genomic_DNA"/>
</dbReference>
<proteinExistence type="inferred from homology"/>
<evidence type="ECO:0000313" key="16">
    <source>
        <dbReference type="Proteomes" id="UP001454036"/>
    </source>
</evidence>
<dbReference type="InterPro" id="IPR036872">
    <property type="entry name" value="CH_dom_sf"/>
</dbReference>
<sequence>MATNIGIMDPAYFVGRSEILTWINSTLCLNLSKVEEACTGAVQCQLMDAVHPGIVPMHKVSFNARTEYEMIQNYKVLQDVFNKLKITKHIEVNKLVKGRPLDNLEFMQWMKRYCDSVSGGLIHNYNPLERREASKGGKDTVKKSTTSHPSAKSATALKHSAHNVRKNNAHDARLNGSIQSERVVRPSSSGDASSNSQERATCIEKITELKLNVDNLEREIDFYLAKLRDIEMLCQSPEIENHPVVEAINKLLYGLDEDDDNAPVVAERHQQYKRLSSIPEGEEDGSNSGSHKRRRITNIVPGNAASDSPPARYRTSDSADAHCSGSPLTTC</sequence>